<protein>
    <submittedName>
        <fullName evidence="1">Uncharacterized protein</fullName>
    </submittedName>
</protein>
<proteinExistence type="predicted"/>
<evidence type="ECO:0000313" key="2">
    <source>
        <dbReference type="Proteomes" id="UP001605036"/>
    </source>
</evidence>
<dbReference type="AlphaFoldDB" id="A0ABD1Z9E6"/>
<gene>
    <name evidence="1" type="ORF">R1flu_011121</name>
</gene>
<evidence type="ECO:0000313" key="1">
    <source>
        <dbReference type="EMBL" id="KAL2643534.1"/>
    </source>
</evidence>
<comment type="caution">
    <text evidence="1">The sequence shown here is derived from an EMBL/GenBank/DDBJ whole genome shotgun (WGS) entry which is preliminary data.</text>
</comment>
<dbReference type="EMBL" id="JBHFFA010000002">
    <property type="protein sequence ID" value="KAL2643534.1"/>
    <property type="molecule type" value="Genomic_DNA"/>
</dbReference>
<dbReference type="Proteomes" id="UP001605036">
    <property type="component" value="Unassembled WGS sequence"/>
</dbReference>
<name>A0ABD1Z9E6_9MARC</name>
<keyword evidence="2" id="KW-1185">Reference proteome</keyword>
<organism evidence="1 2">
    <name type="scientific">Riccia fluitans</name>
    <dbReference type="NCBI Taxonomy" id="41844"/>
    <lineage>
        <taxon>Eukaryota</taxon>
        <taxon>Viridiplantae</taxon>
        <taxon>Streptophyta</taxon>
        <taxon>Embryophyta</taxon>
        <taxon>Marchantiophyta</taxon>
        <taxon>Marchantiopsida</taxon>
        <taxon>Marchantiidae</taxon>
        <taxon>Marchantiales</taxon>
        <taxon>Ricciaceae</taxon>
        <taxon>Riccia</taxon>
    </lineage>
</organism>
<sequence>MAKVWARYHLGASVLLGTRPELYGATGGHLGASVHLGTHPELYGATGGHLGASVHLGTRPWLRWMLPAAHSAQSSVWLLSECDLSSVTIINASQVSRQRAIMAFRRSSWSGHR</sequence>
<reference evidence="1 2" key="1">
    <citation type="submission" date="2024-09" db="EMBL/GenBank/DDBJ databases">
        <title>Chromosome-scale assembly of Riccia fluitans.</title>
        <authorList>
            <person name="Paukszto L."/>
            <person name="Sawicki J."/>
            <person name="Karawczyk K."/>
            <person name="Piernik-Szablinska J."/>
            <person name="Szczecinska M."/>
            <person name="Mazdziarz M."/>
        </authorList>
    </citation>
    <scope>NUCLEOTIDE SEQUENCE [LARGE SCALE GENOMIC DNA]</scope>
    <source>
        <strain evidence="1">Rf_01</strain>
        <tissue evidence="1">Aerial parts of the thallus</tissue>
    </source>
</reference>
<accession>A0ABD1Z9E6</accession>